<evidence type="ECO:0000313" key="2">
    <source>
        <dbReference type="Proteomes" id="UP000075901"/>
    </source>
</evidence>
<dbReference type="InterPro" id="IPR024276">
    <property type="entry name" value="CCAP"/>
</dbReference>
<reference evidence="2" key="1">
    <citation type="submission" date="2013-09" db="EMBL/GenBank/DDBJ databases">
        <title>The Genome Sequence of Anopheles maculatus species B.</title>
        <authorList>
            <consortium name="The Broad Institute Genomics Platform"/>
            <person name="Neafsey D.E."/>
            <person name="Besansky N."/>
            <person name="Howell P."/>
            <person name="Walton C."/>
            <person name="Young S.K."/>
            <person name="Zeng Q."/>
            <person name="Gargeya S."/>
            <person name="Fitzgerald M."/>
            <person name="Haas B."/>
            <person name="Abouelleil A."/>
            <person name="Allen A.W."/>
            <person name="Alvarado L."/>
            <person name="Arachchi H.M."/>
            <person name="Berlin A.M."/>
            <person name="Chapman S.B."/>
            <person name="Gainer-Dewar J."/>
            <person name="Goldberg J."/>
            <person name="Griggs A."/>
            <person name="Gujja S."/>
            <person name="Hansen M."/>
            <person name="Howarth C."/>
            <person name="Imamovic A."/>
            <person name="Ireland A."/>
            <person name="Larimer J."/>
            <person name="McCowan C."/>
            <person name="Murphy C."/>
            <person name="Pearson M."/>
            <person name="Poon T.W."/>
            <person name="Priest M."/>
            <person name="Roberts A."/>
            <person name="Saif S."/>
            <person name="Shea T."/>
            <person name="Sisk P."/>
            <person name="Sykes S."/>
            <person name="Wortman J."/>
            <person name="Nusbaum C."/>
            <person name="Birren B."/>
        </authorList>
    </citation>
    <scope>NUCLEOTIDE SEQUENCE [LARGE SCALE GENOMIC DNA]</scope>
    <source>
        <strain evidence="2">maculatus3</strain>
    </source>
</reference>
<reference evidence="1" key="2">
    <citation type="submission" date="2020-05" db="UniProtKB">
        <authorList>
            <consortium name="EnsemblMetazoa"/>
        </authorList>
    </citation>
    <scope>IDENTIFICATION</scope>
    <source>
        <strain evidence="1">maculatus3</strain>
    </source>
</reference>
<name>A0A182SSM3_9DIPT</name>
<dbReference type="Pfam" id="PF11105">
    <property type="entry name" value="CCAP"/>
    <property type="match status" value="1"/>
</dbReference>
<accession>A0A182SSM3</accession>
<proteinExistence type="predicted"/>
<dbReference type="VEuPathDB" id="VectorBase:AMAM012602"/>
<evidence type="ECO:0000313" key="1">
    <source>
        <dbReference type="EnsemblMetazoa" id="AMAM012602-PA"/>
    </source>
</evidence>
<dbReference type="AlphaFoldDB" id="A0A182SSM3"/>
<keyword evidence="2" id="KW-1185">Reference proteome</keyword>
<protein>
    <recommendedName>
        <fullName evidence="3">Crustacean cardioactive peptide</fullName>
    </recommendedName>
</protein>
<sequence length="199" mass="22049">MLVAYQTGPLEVHPFKSYPEAVQHSVKVTSTNPVPESVPMAARSSAKLMLALVSLFCVLQMLECGVVDRQPRAYKQYNTEPQKRPFCNAFTGCGKKRSSASSPPSAAAAAAAAAMLQRHMQNAEANRKDRLSSDFDPNEESISSLLDLNTEPAVEDLLRQIMSEAKLWEAIQEANREIYLQKSGIKEQRNDFPLTFSTQ</sequence>
<evidence type="ECO:0008006" key="3">
    <source>
        <dbReference type="Google" id="ProtNLM"/>
    </source>
</evidence>
<dbReference type="Proteomes" id="UP000075901">
    <property type="component" value="Unassembled WGS sequence"/>
</dbReference>
<dbReference type="EnsemblMetazoa" id="AMAM012602-RA">
    <property type="protein sequence ID" value="AMAM012602-PA"/>
    <property type="gene ID" value="AMAM012602"/>
</dbReference>
<organism evidence="1 2">
    <name type="scientific">Anopheles maculatus</name>
    <dbReference type="NCBI Taxonomy" id="74869"/>
    <lineage>
        <taxon>Eukaryota</taxon>
        <taxon>Metazoa</taxon>
        <taxon>Ecdysozoa</taxon>
        <taxon>Arthropoda</taxon>
        <taxon>Hexapoda</taxon>
        <taxon>Insecta</taxon>
        <taxon>Pterygota</taxon>
        <taxon>Neoptera</taxon>
        <taxon>Endopterygota</taxon>
        <taxon>Diptera</taxon>
        <taxon>Nematocera</taxon>
        <taxon>Culicoidea</taxon>
        <taxon>Culicidae</taxon>
        <taxon>Anophelinae</taxon>
        <taxon>Anopheles</taxon>
        <taxon>Anopheles maculatus group</taxon>
    </lineage>
</organism>